<dbReference type="Gene3D" id="1.10.150.240">
    <property type="entry name" value="Putative phosphatase, domain 2"/>
    <property type="match status" value="1"/>
</dbReference>
<dbReference type="Gene3D" id="3.40.50.1000">
    <property type="entry name" value="HAD superfamily/HAD-like"/>
    <property type="match status" value="1"/>
</dbReference>
<accession>A0A0G0RH00</accession>
<protein>
    <recommendedName>
        <fullName evidence="3">HAD-superfamily hydrolase, subfamily IA, variant 3</fullName>
    </recommendedName>
</protein>
<dbReference type="InterPro" id="IPR023214">
    <property type="entry name" value="HAD_sf"/>
</dbReference>
<dbReference type="PANTHER" id="PTHR18901">
    <property type="entry name" value="2-DEOXYGLUCOSE-6-PHOSPHATE PHOSPHATASE 2"/>
    <property type="match status" value="1"/>
</dbReference>
<dbReference type="InterPro" id="IPR006439">
    <property type="entry name" value="HAD-SF_hydro_IA"/>
</dbReference>
<dbReference type="Pfam" id="PF00702">
    <property type="entry name" value="Hydrolase"/>
    <property type="match status" value="1"/>
</dbReference>
<reference evidence="1 2" key="1">
    <citation type="journal article" date="2015" name="Nature">
        <title>rRNA introns, odd ribosomes, and small enigmatic genomes across a large radiation of phyla.</title>
        <authorList>
            <person name="Brown C.T."/>
            <person name="Hug L.A."/>
            <person name="Thomas B.C."/>
            <person name="Sharon I."/>
            <person name="Castelle C.J."/>
            <person name="Singh A."/>
            <person name="Wilkins M.J."/>
            <person name="Williams K.H."/>
            <person name="Banfield J.F."/>
        </authorList>
    </citation>
    <scope>NUCLEOTIDE SEQUENCE [LARGE SCALE GENOMIC DNA]</scope>
</reference>
<dbReference type="AlphaFoldDB" id="A0A0G0RH00"/>
<proteinExistence type="predicted"/>
<dbReference type="NCBIfam" id="TIGR01509">
    <property type="entry name" value="HAD-SF-IA-v3"/>
    <property type="match status" value="1"/>
</dbReference>
<comment type="caution">
    <text evidence="1">The sequence shown here is derived from an EMBL/GenBank/DDBJ whole genome shotgun (WGS) entry which is preliminary data.</text>
</comment>
<dbReference type="SFLD" id="SFLDS00003">
    <property type="entry name" value="Haloacid_Dehalogenase"/>
    <property type="match status" value="1"/>
</dbReference>
<evidence type="ECO:0008006" key="3">
    <source>
        <dbReference type="Google" id="ProtNLM"/>
    </source>
</evidence>
<dbReference type="PANTHER" id="PTHR18901:SF38">
    <property type="entry name" value="PSEUDOURIDINE-5'-PHOSPHATASE"/>
    <property type="match status" value="1"/>
</dbReference>
<dbReference type="SFLD" id="SFLDG01129">
    <property type="entry name" value="C1.5:_HAD__Beta-PGM__Phosphata"/>
    <property type="match status" value="1"/>
</dbReference>
<dbReference type="InterPro" id="IPR036412">
    <property type="entry name" value="HAD-like_sf"/>
</dbReference>
<dbReference type="SUPFAM" id="SSF56784">
    <property type="entry name" value="HAD-like"/>
    <property type="match status" value="1"/>
</dbReference>
<gene>
    <name evidence="1" type="ORF">UT41_C0001G0496</name>
</gene>
<evidence type="ECO:0000313" key="1">
    <source>
        <dbReference type="EMBL" id="KKR12952.1"/>
    </source>
</evidence>
<evidence type="ECO:0000313" key="2">
    <source>
        <dbReference type="Proteomes" id="UP000034665"/>
    </source>
</evidence>
<dbReference type="InterPro" id="IPR023198">
    <property type="entry name" value="PGP-like_dom2"/>
</dbReference>
<dbReference type="PRINTS" id="PR00413">
    <property type="entry name" value="HADHALOGNASE"/>
</dbReference>
<dbReference type="CDD" id="cd07505">
    <property type="entry name" value="HAD_BPGM-like"/>
    <property type="match status" value="1"/>
</dbReference>
<sequence length="205" mass="23020">MIERAVIFDLDGTLVDTQNDYHARSEASVLKRRGIKVDLEEITRLFAGRSTREMFRHYAPNHDPNVLWDEKWIMMTAIARAKKIEPMPFANELVRTLHAHNIPIAVASASPMSWITACMESARLSPWFADRYTSGHEVAQNKPAPDVFLLAAERLGVRPIDCAAVEDSIAGVHAASSAGMRVYWLTESRETFPGARKISSLKQLM</sequence>
<organism evidence="1 2">
    <name type="scientific">Candidatus Wolfebacteria bacterium GW2011_GWC2_39_22</name>
    <dbReference type="NCBI Taxonomy" id="1619013"/>
    <lineage>
        <taxon>Bacteria</taxon>
        <taxon>Candidatus Wolfeibacteriota</taxon>
    </lineage>
</organism>
<dbReference type="Proteomes" id="UP000034665">
    <property type="component" value="Unassembled WGS sequence"/>
</dbReference>
<name>A0A0G0RH00_9BACT</name>
<dbReference type="STRING" id="1619013.UT41_C0001G0496"/>
<dbReference type="SFLD" id="SFLDG01135">
    <property type="entry name" value="C1.5.6:_HAD__Beta-PGM__Phospha"/>
    <property type="match status" value="1"/>
</dbReference>
<dbReference type="EMBL" id="LBWR01000001">
    <property type="protein sequence ID" value="KKR12952.1"/>
    <property type="molecule type" value="Genomic_DNA"/>
</dbReference>